<name>A0A6M3XH44_9ZZZZ</name>
<dbReference type="EMBL" id="MT144674">
    <property type="protein sequence ID" value="QJH97138.1"/>
    <property type="molecule type" value="Genomic_DNA"/>
</dbReference>
<protein>
    <submittedName>
        <fullName evidence="1">Uncharacterized protein</fullName>
    </submittedName>
</protein>
<gene>
    <name evidence="1" type="ORF">TM448B00934_0025</name>
</gene>
<dbReference type="AlphaFoldDB" id="A0A6M3XH44"/>
<sequence>MRYKGLTMEDKRDKVLNMEEAIGVYARYLTDDHGFLWPDPFVLWAYKRNYRLMEVDHDKR</sequence>
<proteinExistence type="predicted"/>
<organism evidence="1">
    <name type="scientific">viral metagenome</name>
    <dbReference type="NCBI Taxonomy" id="1070528"/>
    <lineage>
        <taxon>unclassified sequences</taxon>
        <taxon>metagenomes</taxon>
        <taxon>organismal metagenomes</taxon>
    </lineage>
</organism>
<reference evidence="1" key="1">
    <citation type="submission" date="2020-03" db="EMBL/GenBank/DDBJ databases">
        <title>The deep terrestrial virosphere.</title>
        <authorList>
            <person name="Holmfeldt K."/>
            <person name="Nilsson E."/>
            <person name="Simone D."/>
            <person name="Lopez-Fernandez M."/>
            <person name="Wu X."/>
            <person name="de Brujin I."/>
            <person name="Lundin D."/>
            <person name="Andersson A."/>
            <person name="Bertilsson S."/>
            <person name="Dopson M."/>
        </authorList>
    </citation>
    <scope>NUCLEOTIDE SEQUENCE</scope>
    <source>
        <strain evidence="1">TM448B00934</strain>
    </source>
</reference>
<evidence type="ECO:0000313" key="1">
    <source>
        <dbReference type="EMBL" id="QJH97138.1"/>
    </source>
</evidence>
<accession>A0A6M3XH44</accession>